<evidence type="ECO:0000256" key="2">
    <source>
        <dbReference type="ARBA" id="ARBA00023242"/>
    </source>
</evidence>
<dbReference type="GO" id="GO:0000976">
    <property type="term" value="F:transcription cis-regulatory region binding"/>
    <property type="evidence" value="ECO:0007669"/>
    <property type="project" value="TreeGrafter"/>
</dbReference>
<accession>A0A443PXX2</accession>
<dbReference type="CDD" id="cd22929">
    <property type="entry name" value="HFD_POLE4-like"/>
    <property type="match status" value="1"/>
</dbReference>
<proteinExistence type="predicted"/>
<evidence type="ECO:0000256" key="1">
    <source>
        <dbReference type="ARBA" id="ARBA00004123"/>
    </source>
</evidence>
<dbReference type="GO" id="GO:0046982">
    <property type="term" value="F:protein heterodimerization activity"/>
    <property type="evidence" value="ECO:0007669"/>
    <property type="project" value="InterPro"/>
</dbReference>
<feature type="domain" description="Transcription factor CBF/NF-Y/archaeal histone" evidence="4">
    <location>
        <begin position="15"/>
        <end position="76"/>
    </location>
</feature>
<evidence type="ECO:0000259" key="4">
    <source>
        <dbReference type="Pfam" id="PF00808"/>
    </source>
</evidence>
<comment type="caution">
    <text evidence="5">The sequence shown here is derived from an EMBL/GenBank/DDBJ whole genome shotgun (WGS) entry which is preliminary data.</text>
</comment>
<dbReference type="InterPro" id="IPR050568">
    <property type="entry name" value="Transcr_DNA_Rep_Reg"/>
</dbReference>
<dbReference type="Gene3D" id="1.10.20.10">
    <property type="entry name" value="Histone, subunit A"/>
    <property type="match status" value="1"/>
</dbReference>
<dbReference type="SUPFAM" id="SSF47113">
    <property type="entry name" value="Histone-fold"/>
    <property type="match status" value="1"/>
</dbReference>
<protein>
    <submittedName>
        <fullName evidence="5">Transcription factor CBF/NF-Y/archaeal histone</fullName>
    </submittedName>
</protein>
<feature type="region of interest" description="Disordered" evidence="3">
    <location>
        <begin position="81"/>
        <end position="123"/>
    </location>
</feature>
<evidence type="ECO:0000313" key="5">
    <source>
        <dbReference type="EMBL" id="RWR95627.1"/>
    </source>
</evidence>
<dbReference type="EMBL" id="QPKB01000011">
    <property type="protein sequence ID" value="RWR95627.1"/>
    <property type="molecule type" value="Genomic_DNA"/>
</dbReference>
<dbReference type="InterPro" id="IPR003958">
    <property type="entry name" value="CBFA_NFYB_domain"/>
</dbReference>
<dbReference type="Proteomes" id="UP000283530">
    <property type="component" value="Unassembled WGS sequence"/>
</dbReference>
<dbReference type="AlphaFoldDB" id="A0A443PXX2"/>
<name>A0A443PXX2_9MAGN</name>
<dbReference type="STRING" id="337451.A0A443PXX2"/>
<dbReference type="InterPro" id="IPR009072">
    <property type="entry name" value="Histone-fold"/>
</dbReference>
<reference evidence="5 6" key="1">
    <citation type="journal article" date="2019" name="Nat. Plants">
        <title>Stout camphor tree genome fills gaps in understanding of flowering plant genome evolution.</title>
        <authorList>
            <person name="Chaw S.M."/>
            <person name="Liu Y.C."/>
            <person name="Wu Y.W."/>
            <person name="Wang H.Y."/>
            <person name="Lin C.I."/>
            <person name="Wu C.S."/>
            <person name="Ke H.M."/>
            <person name="Chang L.Y."/>
            <person name="Hsu C.Y."/>
            <person name="Yang H.T."/>
            <person name="Sudianto E."/>
            <person name="Hsu M.H."/>
            <person name="Wu K.P."/>
            <person name="Wang L.N."/>
            <person name="Leebens-Mack J.H."/>
            <person name="Tsai I.J."/>
        </authorList>
    </citation>
    <scope>NUCLEOTIDE SEQUENCE [LARGE SCALE GENOMIC DNA]</scope>
    <source>
        <strain evidence="6">cv. Chaw 1501</strain>
        <tissue evidence="5">Young leaves</tissue>
    </source>
</reference>
<dbReference type="GO" id="GO:0005634">
    <property type="term" value="C:nucleus"/>
    <property type="evidence" value="ECO:0007669"/>
    <property type="project" value="UniProtKB-SubCell"/>
</dbReference>
<organism evidence="5 6">
    <name type="scientific">Cinnamomum micranthum f. kanehirae</name>
    <dbReference type="NCBI Taxonomy" id="337451"/>
    <lineage>
        <taxon>Eukaryota</taxon>
        <taxon>Viridiplantae</taxon>
        <taxon>Streptophyta</taxon>
        <taxon>Embryophyta</taxon>
        <taxon>Tracheophyta</taxon>
        <taxon>Spermatophyta</taxon>
        <taxon>Magnoliopsida</taxon>
        <taxon>Magnoliidae</taxon>
        <taxon>Laurales</taxon>
        <taxon>Lauraceae</taxon>
        <taxon>Cinnamomum</taxon>
    </lineage>
</organism>
<dbReference type="GO" id="GO:0006355">
    <property type="term" value="P:regulation of DNA-templated transcription"/>
    <property type="evidence" value="ECO:0007669"/>
    <property type="project" value="TreeGrafter"/>
</dbReference>
<dbReference type="PANTHER" id="PTHR10252">
    <property type="entry name" value="HISTONE-LIKE TRANSCRIPTION FACTOR CCAAT-RELATED"/>
    <property type="match status" value="1"/>
</dbReference>
<keyword evidence="6" id="KW-1185">Reference proteome</keyword>
<feature type="compositionally biased region" description="Polar residues" evidence="3">
    <location>
        <begin position="102"/>
        <end position="111"/>
    </location>
</feature>
<evidence type="ECO:0000313" key="6">
    <source>
        <dbReference type="Proteomes" id="UP000283530"/>
    </source>
</evidence>
<evidence type="ECO:0000256" key="3">
    <source>
        <dbReference type="SAM" id="MobiDB-lite"/>
    </source>
</evidence>
<dbReference type="OrthoDB" id="636685at2759"/>
<keyword evidence="2" id="KW-0539">Nucleus</keyword>
<dbReference type="PANTHER" id="PTHR10252:SF54">
    <property type="entry name" value="CHROMATIN ACCESSIBILITY COMPLEX PROTEIN 1"/>
    <property type="match status" value="1"/>
</dbReference>
<dbReference type="Pfam" id="PF00808">
    <property type="entry name" value="CBFD_NFYB_HMF"/>
    <property type="match status" value="1"/>
</dbReference>
<sequence>MEEGKEEEPILCSAFPLGRVRKIVKLDKEIIRVNSEALFLISLSTDLFLHFLTEKSMQVALDKKRKTIKTDHIRIAAKRHPPTADFLLDSLPMPSQPPVRPSSDQTKPSSSHGDEKPLPPGVRRIEQFFHKSAGYGSQIAHA</sequence>
<gene>
    <name evidence="5" type="ORF">CKAN_02498000</name>
</gene>
<comment type="subcellular location">
    <subcellularLocation>
        <location evidence="1">Nucleus</location>
    </subcellularLocation>
</comment>
<feature type="compositionally biased region" description="Basic and acidic residues" evidence="3">
    <location>
        <begin position="112"/>
        <end position="123"/>
    </location>
</feature>